<gene>
    <name evidence="4" type="ORF">HMPREF9473_03975</name>
</gene>
<dbReference type="EMBL" id="ADLN01000109">
    <property type="protein sequence ID" value="EHI58053.1"/>
    <property type="molecule type" value="Genomic_DNA"/>
</dbReference>
<organism evidence="4 5">
    <name type="scientific">Hungatella hathewayi WAL-18680</name>
    <dbReference type="NCBI Taxonomy" id="742737"/>
    <lineage>
        <taxon>Bacteria</taxon>
        <taxon>Bacillati</taxon>
        <taxon>Bacillota</taxon>
        <taxon>Clostridia</taxon>
        <taxon>Lachnospirales</taxon>
        <taxon>Lachnospiraceae</taxon>
        <taxon>Hungatella</taxon>
    </lineage>
</organism>
<keyword evidence="5" id="KW-1185">Reference proteome</keyword>
<dbReference type="AlphaFoldDB" id="G5IKE7"/>
<dbReference type="RefSeq" id="WP_006781966.1">
    <property type="nucleotide sequence ID" value="NZ_CP040506.1"/>
</dbReference>
<dbReference type="InterPro" id="IPR051796">
    <property type="entry name" value="ISF_SsuE-like"/>
</dbReference>
<dbReference type="Proteomes" id="UP000005384">
    <property type="component" value="Unassembled WGS sequence"/>
</dbReference>
<dbReference type="OrthoDB" id="9790975at2"/>
<comment type="caution">
    <text evidence="4">The sequence shown here is derived from an EMBL/GenBank/DDBJ whole genome shotgun (WGS) entry which is preliminary data.</text>
</comment>
<dbReference type="PANTHER" id="PTHR43278:SF4">
    <property type="entry name" value="NAD(P)H-DEPENDENT FMN-CONTAINING OXIDOREDUCTASE YWQN-RELATED"/>
    <property type="match status" value="1"/>
</dbReference>
<evidence type="ECO:0000256" key="1">
    <source>
        <dbReference type="ARBA" id="ARBA00022630"/>
    </source>
</evidence>
<evidence type="ECO:0000259" key="3">
    <source>
        <dbReference type="Pfam" id="PF03358"/>
    </source>
</evidence>
<evidence type="ECO:0000313" key="5">
    <source>
        <dbReference type="Proteomes" id="UP000005384"/>
    </source>
</evidence>
<dbReference type="PANTHER" id="PTHR43278">
    <property type="entry name" value="NAD(P)H-DEPENDENT FMN-CONTAINING OXIDOREDUCTASE YWQN-RELATED"/>
    <property type="match status" value="1"/>
</dbReference>
<dbReference type="Pfam" id="PF03358">
    <property type="entry name" value="FMN_red"/>
    <property type="match status" value="1"/>
</dbReference>
<dbReference type="InterPro" id="IPR029039">
    <property type="entry name" value="Flavoprotein-like_sf"/>
</dbReference>
<evidence type="ECO:0000313" key="4">
    <source>
        <dbReference type="EMBL" id="EHI58053.1"/>
    </source>
</evidence>
<dbReference type="PATRIC" id="fig|742737.3.peg.3960"/>
<name>G5IKE7_9FIRM</name>
<sequence length="207" mass="22659">MKVLMINGSPRKSGCTFTALSEIAKELHKQGIDSEIMQIGTDGIHGCIGCGTCKDRHSCVFTEDIVNECVAKMKEADGLIVGSPVYYASANGGVISLLDRMFYVGGSHFAGKPAAAIASARRAGTTATIDEMNKYFTISQMPVVSSTYWNMVHGNCVEDVLKDEEGLQTMRNLARNMAWLLKCIDCGRQNGIEMPKAEKDYRTNFIR</sequence>
<evidence type="ECO:0000256" key="2">
    <source>
        <dbReference type="ARBA" id="ARBA00022643"/>
    </source>
</evidence>
<accession>G5IKE7</accession>
<keyword evidence="2" id="KW-0288">FMN</keyword>
<dbReference type="InterPro" id="IPR005025">
    <property type="entry name" value="FMN_Rdtase-like_dom"/>
</dbReference>
<reference evidence="4 5" key="1">
    <citation type="submission" date="2011-08" db="EMBL/GenBank/DDBJ databases">
        <title>The Genome Sequence of Clostridium hathewayi WAL-18680.</title>
        <authorList>
            <consortium name="The Broad Institute Genome Sequencing Platform"/>
            <person name="Earl A."/>
            <person name="Ward D."/>
            <person name="Feldgarden M."/>
            <person name="Gevers D."/>
            <person name="Finegold S.M."/>
            <person name="Summanen P.H."/>
            <person name="Molitoris D.R."/>
            <person name="Song M."/>
            <person name="Daigneault M."/>
            <person name="Allen-Vercoe E."/>
            <person name="Young S.K."/>
            <person name="Zeng Q."/>
            <person name="Gargeya S."/>
            <person name="Fitzgerald M."/>
            <person name="Haas B."/>
            <person name="Abouelleil A."/>
            <person name="Alvarado L."/>
            <person name="Arachchi H.M."/>
            <person name="Berlin A."/>
            <person name="Brown A."/>
            <person name="Chapman S.B."/>
            <person name="Chen Z."/>
            <person name="Dunbar C."/>
            <person name="Freedman E."/>
            <person name="Gearin G."/>
            <person name="Gellesch M."/>
            <person name="Goldberg J."/>
            <person name="Griggs A."/>
            <person name="Gujja S."/>
            <person name="Heiman D."/>
            <person name="Howarth C."/>
            <person name="Larson L."/>
            <person name="Lui A."/>
            <person name="MacDonald P.J.P."/>
            <person name="Montmayeur A."/>
            <person name="Murphy C."/>
            <person name="Neiman D."/>
            <person name="Pearson M."/>
            <person name="Priest M."/>
            <person name="Roberts A."/>
            <person name="Saif S."/>
            <person name="Shea T."/>
            <person name="Shenoy N."/>
            <person name="Sisk P."/>
            <person name="Stolte C."/>
            <person name="Sykes S."/>
            <person name="Wortman J."/>
            <person name="Nusbaum C."/>
            <person name="Birren B."/>
        </authorList>
    </citation>
    <scope>NUCLEOTIDE SEQUENCE [LARGE SCALE GENOMIC DNA]</scope>
    <source>
        <strain evidence="4 5">WAL-18680</strain>
    </source>
</reference>
<dbReference type="HOGENOM" id="CLU_050993_3_3_9"/>
<proteinExistence type="predicted"/>
<dbReference type="GO" id="GO:0016491">
    <property type="term" value="F:oxidoreductase activity"/>
    <property type="evidence" value="ECO:0007669"/>
    <property type="project" value="InterPro"/>
</dbReference>
<dbReference type="Gene3D" id="3.40.50.360">
    <property type="match status" value="1"/>
</dbReference>
<feature type="domain" description="NADPH-dependent FMN reductase-like" evidence="3">
    <location>
        <begin position="1"/>
        <end position="153"/>
    </location>
</feature>
<dbReference type="SUPFAM" id="SSF52218">
    <property type="entry name" value="Flavoproteins"/>
    <property type="match status" value="1"/>
</dbReference>
<protein>
    <recommendedName>
        <fullName evidence="3">NADPH-dependent FMN reductase-like domain-containing protein</fullName>
    </recommendedName>
</protein>
<keyword evidence="1" id="KW-0285">Flavoprotein</keyword>